<organism evidence="1 2">
    <name type="scientific">Marinobacterium nitratireducens</name>
    <dbReference type="NCBI Taxonomy" id="518897"/>
    <lineage>
        <taxon>Bacteria</taxon>
        <taxon>Pseudomonadati</taxon>
        <taxon>Pseudomonadota</taxon>
        <taxon>Gammaproteobacteria</taxon>
        <taxon>Oceanospirillales</taxon>
        <taxon>Oceanospirillaceae</taxon>
        <taxon>Marinobacterium</taxon>
    </lineage>
</organism>
<dbReference type="CDD" id="cd07389">
    <property type="entry name" value="MPP_PhoD"/>
    <property type="match status" value="1"/>
</dbReference>
<accession>A0A917ZCY6</accession>
<dbReference type="AlphaFoldDB" id="A0A917ZCY6"/>
<dbReference type="PANTHER" id="PTHR37031:SF2">
    <property type="entry name" value="PHOD-LIKE PHOSPHATASE METALLOPHOSPHATASE DOMAIN-CONTAINING PROTEIN"/>
    <property type="match status" value="1"/>
</dbReference>
<dbReference type="InterPro" id="IPR038607">
    <property type="entry name" value="PhoD-like_sf"/>
</dbReference>
<gene>
    <name evidence="1" type="ORF">GCM10011348_18060</name>
</gene>
<evidence type="ECO:0008006" key="3">
    <source>
        <dbReference type="Google" id="ProtNLM"/>
    </source>
</evidence>
<dbReference type="EMBL" id="BMLT01000004">
    <property type="protein sequence ID" value="GGO80725.1"/>
    <property type="molecule type" value="Genomic_DNA"/>
</dbReference>
<name>A0A917ZCY6_9GAMM</name>
<evidence type="ECO:0000313" key="2">
    <source>
        <dbReference type="Proteomes" id="UP000599578"/>
    </source>
</evidence>
<dbReference type="SUPFAM" id="SSF56300">
    <property type="entry name" value="Metallo-dependent phosphatases"/>
    <property type="match status" value="1"/>
</dbReference>
<dbReference type="RefSeq" id="WP_188860259.1">
    <property type="nucleotide sequence ID" value="NZ_BMLT01000004.1"/>
</dbReference>
<dbReference type="Proteomes" id="UP000599578">
    <property type="component" value="Unassembled WGS sequence"/>
</dbReference>
<dbReference type="Gene3D" id="3.60.21.70">
    <property type="entry name" value="PhoD-like phosphatase"/>
    <property type="match status" value="1"/>
</dbReference>
<keyword evidence="2" id="KW-1185">Reference proteome</keyword>
<dbReference type="PANTHER" id="PTHR37031">
    <property type="entry name" value="METALLOPHOSPHATASE BINDING DOMAIN PROTEIN"/>
    <property type="match status" value="1"/>
</dbReference>
<proteinExistence type="predicted"/>
<dbReference type="InterPro" id="IPR018946">
    <property type="entry name" value="PhoD-like_MPP"/>
</dbReference>
<comment type="caution">
    <text evidence="1">The sequence shown here is derived from an EMBL/GenBank/DDBJ whole genome shotgun (WGS) entry which is preliminary data.</text>
</comment>
<reference evidence="1 2" key="1">
    <citation type="journal article" date="2014" name="Int. J. Syst. Evol. Microbiol.">
        <title>Complete genome sequence of Corynebacterium casei LMG S-19264T (=DSM 44701T), isolated from a smear-ripened cheese.</title>
        <authorList>
            <consortium name="US DOE Joint Genome Institute (JGI-PGF)"/>
            <person name="Walter F."/>
            <person name="Albersmeier A."/>
            <person name="Kalinowski J."/>
            <person name="Ruckert C."/>
        </authorList>
    </citation>
    <scope>NUCLEOTIDE SEQUENCE [LARGE SCALE GENOMIC DNA]</scope>
    <source>
        <strain evidence="1 2">CGMCC 1.7286</strain>
    </source>
</reference>
<sequence>MPPEELPKVVAGPLLRRLESERLVFWLVGTARLTPKLSLFDRQSGDCLWQAVPVPGESLQRVRIGERAWIHLLDLRPPRPLPPDRELEYELDLDGEPVTRQIPGLCYPGRERPSLMLKSRLDRLLHGSCRKPHFSGPDALVRADGWLGEHLCDTQERPALLMLSGDQIYVDDVAGPMLQAIHQVIELLGLFDEGFDAAPVGTSAELYSHPDGYYRRERLLPKTRPQRGLGDLFRVGMQRPIFTGHAIGNHLISLAEVLAQYLLVWSPQLWQRVRLDSELAGGAQNATFERERAAIEAFAAGLPAVQRLMAQVPVSMIFDDHDVTDDWNLTAGWEQAAYGHPFSRRIIGNAVLGYWLCQGWGNDPDSFGPDLLAQLEAWSDAPGGERQDQLIDRLLERESWSYALPTEPPLVVLDTRTQRWWSERSPGRPSGLMDWEALTELQQRLLGREAVVLVSAAPIFGVKLIEAIQQVFTFFGKALAVDAENWMAHPGAANVILNIFRHPKTPRHFVILSGDVHYSFVYDVLIRFRKNSPQIWQITCSGIKNEFPHRLLDALDGLNRWLYAPRSPLNWFTRRRAMRVTPRRPTGQGRWHRLVNQSAIGLVELDEEGVPGRIRLLDAAGGTVEFDAPDSQHSK</sequence>
<dbReference type="InterPro" id="IPR029052">
    <property type="entry name" value="Metallo-depent_PP-like"/>
</dbReference>
<protein>
    <recommendedName>
        <fullName evidence="3">Alkaline phosphatase family protein</fullName>
    </recommendedName>
</protein>
<evidence type="ECO:0000313" key="1">
    <source>
        <dbReference type="EMBL" id="GGO80725.1"/>
    </source>
</evidence>